<dbReference type="AlphaFoldDB" id="A0A841GUE0"/>
<protein>
    <submittedName>
        <fullName evidence="1">Uncharacterized protein</fullName>
    </submittedName>
</protein>
<dbReference type="RefSeq" id="WP_205761096.1">
    <property type="nucleotide sequence ID" value="NZ_JABDTL010000001.1"/>
</dbReference>
<accession>A0A841GUE0</accession>
<keyword evidence="2" id="KW-1185">Reference proteome</keyword>
<reference evidence="1 2" key="1">
    <citation type="submission" date="2020-08" db="EMBL/GenBank/DDBJ databases">
        <title>Genomic Encyclopedia of Type Strains, Phase IV (KMG-IV): sequencing the most valuable type-strain genomes for metagenomic binning, comparative biology and taxonomic classification.</title>
        <authorList>
            <person name="Goeker M."/>
        </authorList>
    </citation>
    <scope>NUCLEOTIDE SEQUENCE [LARGE SCALE GENOMIC DNA]</scope>
    <source>
        <strain evidence="1 2">DSM 29007</strain>
    </source>
</reference>
<dbReference type="Proteomes" id="UP000582837">
    <property type="component" value="Unassembled WGS sequence"/>
</dbReference>
<organism evidence="1 2">
    <name type="scientific">Longimicrobium terrae</name>
    <dbReference type="NCBI Taxonomy" id="1639882"/>
    <lineage>
        <taxon>Bacteria</taxon>
        <taxon>Pseudomonadati</taxon>
        <taxon>Gemmatimonadota</taxon>
        <taxon>Longimicrobiia</taxon>
        <taxon>Longimicrobiales</taxon>
        <taxon>Longimicrobiaceae</taxon>
        <taxon>Longimicrobium</taxon>
    </lineage>
</organism>
<evidence type="ECO:0000313" key="2">
    <source>
        <dbReference type="Proteomes" id="UP000582837"/>
    </source>
</evidence>
<gene>
    <name evidence="1" type="ORF">HNQ61_000285</name>
</gene>
<proteinExistence type="predicted"/>
<sequence length="140" mass="14806">MSDLIAGLRTLFGAVIAEAEQNPAFAARLEQALRTMIPAPSAAVGAAPAAASIASSPAPARKRTGRRAAGVLDPFAVDQEGDGVLRARLAALSLDELKDIVAEHGMDPSKLAMKWKKPDRLVDLIATTVRERLHKGDAFR</sequence>
<comment type="caution">
    <text evidence="1">The sequence shown here is derived from an EMBL/GenBank/DDBJ whole genome shotgun (WGS) entry which is preliminary data.</text>
</comment>
<dbReference type="EMBL" id="JACHIA010000001">
    <property type="protein sequence ID" value="MBB6068674.1"/>
    <property type="molecule type" value="Genomic_DNA"/>
</dbReference>
<name>A0A841GUE0_9BACT</name>
<evidence type="ECO:0000313" key="1">
    <source>
        <dbReference type="EMBL" id="MBB6068674.1"/>
    </source>
</evidence>